<proteinExistence type="predicted"/>
<gene>
    <name evidence="1" type="ORF">LMG28138_03670</name>
</gene>
<dbReference type="AlphaFoldDB" id="A0A6S7BND0"/>
<sequence length="90" mass="10318">MAQHRMVRVTRDSGGFDDFGLPRVTRVRPRVELTAGWRVTHAFHDWSELQSFIDACRSAGEDAFGPPPSLLNHGTAELAWERFRRQLRLA</sequence>
<evidence type="ECO:0000313" key="2">
    <source>
        <dbReference type="Proteomes" id="UP000494115"/>
    </source>
</evidence>
<name>A0A6S7BND0_9BURK</name>
<dbReference type="Proteomes" id="UP000494115">
    <property type="component" value="Unassembled WGS sequence"/>
</dbReference>
<reference evidence="1 2" key="1">
    <citation type="submission" date="2020-04" db="EMBL/GenBank/DDBJ databases">
        <authorList>
            <person name="De Canck E."/>
        </authorList>
    </citation>
    <scope>NUCLEOTIDE SEQUENCE [LARGE SCALE GENOMIC DNA]</scope>
    <source>
        <strain evidence="1 2">LMG 28138</strain>
    </source>
</reference>
<protein>
    <submittedName>
        <fullName evidence="1">Uncharacterized protein</fullName>
    </submittedName>
</protein>
<evidence type="ECO:0000313" key="1">
    <source>
        <dbReference type="EMBL" id="CAB3794327.1"/>
    </source>
</evidence>
<dbReference type="EMBL" id="CADIKM010000019">
    <property type="protein sequence ID" value="CAB3794327.1"/>
    <property type="molecule type" value="Genomic_DNA"/>
</dbReference>
<keyword evidence="2" id="KW-1185">Reference proteome</keyword>
<organism evidence="1 2">
    <name type="scientific">Pararobbsia alpina</name>
    <dbReference type="NCBI Taxonomy" id="621374"/>
    <lineage>
        <taxon>Bacteria</taxon>
        <taxon>Pseudomonadati</taxon>
        <taxon>Pseudomonadota</taxon>
        <taxon>Betaproteobacteria</taxon>
        <taxon>Burkholderiales</taxon>
        <taxon>Burkholderiaceae</taxon>
        <taxon>Pararobbsia</taxon>
    </lineage>
</organism>
<accession>A0A6S7BND0</accession>
<dbReference type="RefSeq" id="WP_175106182.1">
    <property type="nucleotide sequence ID" value="NZ_CADIKM010000019.1"/>
</dbReference>